<dbReference type="Gene3D" id="3.40.390.10">
    <property type="entry name" value="Collagenase (Catalytic Domain)"/>
    <property type="match status" value="1"/>
</dbReference>
<sequence>MSTVTAGPDDGAPAGPAARHRQADRPWKGRRVRIKVGLCVAALVAAGLTVGTPAAATPAAVPVAGTSVVPVQVTGDPATRFNLVLLGDGYTEADLPTFRAHVDRHLNTLWTIEPFKSYRSYFNVYAVEIISAESGVDCDPGLSAPRRDTALGMGFWGGCNPASVQRLLTVDGTAANAYADLAVGTNPGNRQLVALANSGTYGGAGGSNATASGGNALSALISPHELGHSLGGLQDEYDYYGRGVPGDTYSGPEPDSVHHTVLTERQMRDTRTKWWRWLGEPSEAGGTIGRYEGGLYLQRGVWRPSRHSMMKSLGFYFDQVGRERMTERIAARVGIVQGGTATDQAVGADRLLWVDTLHPVSHALTVTWSVDGRAVPRTGNARHLDLRKLRLSPGRHTVTVTVTDPTEFVRDPAVRSSPALTQTRAWTVDTAVRTPVVESPLAITASTATDRPVGAHDVVYVRTSQPTDRAPRVRWTLDGRPVADTGTGTDRDVDLGALRLSRGTHRLTARVDEPGAGRAVTRTWTVDATRPDVAYALSEPLLTVTRPGRPTEYVYNGPFTMGLTGTDDGTGQVTSEFRLDGDGWHNYYGWPTDARSPFLFSATGTDVDGLVYGNLGSGGLSVSPFAERSPGYGRHRIEYRGIDAVGNIGPARAFMATLIPPPPACTTVVTGRHAGPLTVTAGVACLRAATVTGPVTVAPGAALVAQGSSIAGNLTASRATVVEVLNTEVRGAMSLTGTTDHVTMVAARVAGPLALAGTASAPILAGGEVGALACSGGPTPVDLGAPTTVRKPTGGHCRRLMPPAA</sequence>
<evidence type="ECO:0000313" key="3">
    <source>
        <dbReference type="Proteomes" id="UP000249045"/>
    </source>
</evidence>
<feature type="compositionally biased region" description="Low complexity" evidence="1">
    <location>
        <begin position="1"/>
        <end position="17"/>
    </location>
</feature>
<feature type="region of interest" description="Disordered" evidence="1">
    <location>
        <begin position="1"/>
        <end position="26"/>
    </location>
</feature>
<evidence type="ECO:0000256" key="1">
    <source>
        <dbReference type="SAM" id="MobiDB-lite"/>
    </source>
</evidence>
<dbReference type="InterPro" id="IPR024079">
    <property type="entry name" value="MetalloPept_cat_dom_sf"/>
</dbReference>
<evidence type="ECO:0000313" key="2">
    <source>
        <dbReference type="EMBL" id="RAO12128.1"/>
    </source>
</evidence>
<keyword evidence="3" id="KW-1185">Reference proteome</keyword>
<dbReference type="EMBL" id="PYAC01000033">
    <property type="protein sequence ID" value="RAO12128.1"/>
    <property type="molecule type" value="Genomic_DNA"/>
</dbReference>
<accession>A0ABX9CW47</accession>
<organism evidence="2 3">
    <name type="scientific">Micromonospora noduli</name>
    <dbReference type="NCBI Taxonomy" id="709876"/>
    <lineage>
        <taxon>Bacteria</taxon>
        <taxon>Bacillati</taxon>
        <taxon>Actinomycetota</taxon>
        <taxon>Actinomycetes</taxon>
        <taxon>Micromonosporales</taxon>
        <taxon>Micromonosporaceae</taxon>
        <taxon>Micromonospora</taxon>
    </lineage>
</organism>
<dbReference type="Proteomes" id="UP000249045">
    <property type="component" value="Unassembled WGS sequence"/>
</dbReference>
<comment type="caution">
    <text evidence="2">The sequence shown here is derived from an EMBL/GenBank/DDBJ whole genome shotgun (WGS) entry which is preliminary data.</text>
</comment>
<dbReference type="Pfam" id="PF09471">
    <property type="entry name" value="Peptidase_M64"/>
    <property type="match status" value="1"/>
</dbReference>
<name>A0ABX9CW47_9ACTN</name>
<dbReference type="InterPro" id="IPR019026">
    <property type="entry name" value="Peptidase_M64_IgA"/>
</dbReference>
<gene>
    <name evidence="2" type="ORF">MED15_05137</name>
</gene>
<proteinExistence type="predicted"/>
<reference evidence="2 3" key="1">
    <citation type="submission" date="2018-03" db="EMBL/GenBank/DDBJ databases">
        <title>Defining the species Micromonospora saelicesensis and Micromonospora noduli under the framework of genomics.</title>
        <authorList>
            <person name="Riesco R."/>
            <person name="Trujillo M.E."/>
        </authorList>
    </citation>
    <scope>NUCLEOTIDE SEQUENCE [LARGE SCALE GENOMIC DNA]</scope>
    <source>
        <strain evidence="2 3">MED15</strain>
    </source>
</reference>
<protein>
    <submittedName>
        <fullName evidence="2">Endo-1,4-beta-xylanase</fullName>
    </submittedName>
</protein>